<protein>
    <submittedName>
        <fullName evidence="2">Uncharacterized protein</fullName>
    </submittedName>
</protein>
<keyword evidence="3" id="KW-1185">Reference proteome</keyword>
<feature type="region of interest" description="Disordered" evidence="1">
    <location>
        <begin position="126"/>
        <end position="302"/>
    </location>
</feature>
<reference evidence="2 3" key="1">
    <citation type="submission" date="2020-02" db="EMBL/GenBank/DDBJ databases">
        <authorList>
            <person name="Ferguson B K."/>
        </authorList>
    </citation>
    <scope>NUCLEOTIDE SEQUENCE [LARGE SCALE GENOMIC DNA]</scope>
</reference>
<organism evidence="2 3">
    <name type="scientific">Trichogramma brassicae</name>
    <dbReference type="NCBI Taxonomy" id="86971"/>
    <lineage>
        <taxon>Eukaryota</taxon>
        <taxon>Metazoa</taxon>
        <taxon>Ecdysozoa</taxon>
        <taxon>Arthropoda</taxon>
        <taxon>Hexapoda</taxon>
        <taxon>Insecta</taxon>
        <taxon>Pterygota</taxon>
        <taxon>Neoptera</taxon>
        <taxon>Endopterygota</taxon>
        <taxon>Hymenoptera</taxon>
        <taxon>Apocrita</taxon>
        <taxon>Proctotrupomorpha</taxon>
        <taxon>Chalcidoidea</taxon>
        <taxon>Trichogrammatidae</taxon>
        <taxon>Trichogramma</taxon>
    </lineage>
</organism>
<feature type="compositionally biased region" description="Pro residues" evidence="1">
    <location>
        <begin position="193"/>
        <end position="203"/>
    </location>
</feature>
<feature type="compositionally biased region" description="Low complexity" evidence="1">
    <location>
        <begin position="204"/>
        <end position="217"/>
    </location>
</feature>
<proteinExistence type="predicted"/>
<feature type="compositionally biased region" description="Pro residues" evidence="1">
    <location>
        <begin position="449"/>
        <end position="465"/>
    </location>
</feature>
<dbReference type="AlphaFoldDB" id="A0A6H5IQS2"/>
<feature type="compositionally biased region" description="Low complexity" evidence="1">
    <location>
        <begin position="227"/>
        <end position="250"/>
    </location>
</feature>
<sequence length="606" mass="70378">MLVNLALPFVHKMTLRHSNLFNKKNIHEDNEIQDMEKLRLYPNHVVFFDGRKYYDQYMQVPVYVPDVPNPNIVSKPHYPKDLVYANNVDLSLEQIRAQKYLQSQEHQNSSYGSHSLTQNPYHYSMQQHMQQQQQQHHSHHVSPSSSHQMMQPQPHQPQQPPQHHQMPHHLHEAPPHAMHHQHQSPVQSHYPHHYPPAVQPMPPSHHGISHMQHQMMHSPHHSHMPHQHTQQAVLQSPHHQHQQHVQPQHHMYNSPVPNNMNYGQPYASPMQPPYPSHDQAKQVQYPGYPEHQHPQEQKPPSYRMPIELPHIKSPGMNRRDIEYLQNADNKENNATVGLEDSSIKQQPPQTDENNLYIDESLGIAPLPGVNETCYTETFNRPLIASTPMTHNFKTYKSPRDMPPQHHPHQQLHHQQAAQQYHQQQHQQQQQPQHALPQHQQHYYDSQPVAPQPPLPPPAQAMPPPELGEKLSVIMETTREYVSNSSTSSGTPSVGSTIKEQPIVAVHLRCHQAIHASGLVDLVLSSLDARQAKCIVHLPNQYNLEYQYTLARDKHFQLDAFLHERPERAREEWKREKQQNGAAMTTTTTTRSSRVKKSLRRCTIVFC</sequence>
<evidence type="ECO:0000256" key="1">
    <source>
        <dbReference type="SAM" id="MobiDB-lite"/>
    </source>
</evidence>
<feature type="region of interest" description="Disordered" evidence="1">
    <location>
        <begin position="572"/>
        <end position="591"/>
    </location>
</feature>
<dbReference type="OrthoDB" id="248495at2759"/>
<evidence type="ECO:0000313" key="3">
    <source>
        <dbReference type="Proteomes" id="UP000479190"/>
    </source>
</evidence>
<evidence type="ECO:0000313" key="2">
    <source>
        <dbReference type="EMBL" id="CAB0039818.1"/>
    </source>
</evidence>
<feature type="region of interest" description="Disordered" evidence="1">
    <location>
        <begin position="333"/>
        <end position="353"/>
    </location>
</feature>
<feature type="region of interest" description="Disordered" evidence="1">
    <location>
        <begin position="390"/>
        <end position="465"/>
    </location>
</feature>
<feature type="compositionally biased region" description="Polar residues" evidence="1">
    <location>
        <begin position="343"/>
        <end position="353"/>
    </location>
</feature>
<accession>A0A6H5IQS2</accession>
<feature type="compositionally biased region" description="Low complexity" evidence="1">
    <location>
        <begin position="126"/>
        <end position="153"/>
    </location>
</feature>
<gene>
    <name evidence="2" type="ORF">TBRA_LOCUS11556</name>
</gene>
<name>A0A6H5IQS2_9HYME</name>
<dbReference type="Proteomes" id="UP000479190">
    <property type="component" value="Unassembled WGS sequence"/>
</dbReference>
<dbReference type="EMBL" id="CADCXV010000983">
    <property type="protein sequence ID" value="CAB0039818.1"/>
    <property type="molecule type" value="Genomic_DNA"/>
</dbReference>
<feature type="compositionally biased region" description="Low complexity" evidence="1">
    <location>
        <begin position="412"/>
        <end position="448"/>
    </location>
</feature>